<accession>A0A6T6Y0Q0</accession>
<feature type="transmembrane region" description="Helical" evidence="1">
    <location>
        <begin position="49"/>
        <end position="72"/>
    </location>
</feature>
<keyword evidence="1" id="KW-1133">Transmembrane helix</keyword>
<evidence type="ECO:0000313" key="3">
    <source>
        <dbReference type="EMBL" id="CAD8460485.1"/>
    </source>
</evidence>
<sequence>MSQIDLRGGGLFFLMASICSRGCITLVFEPIQTQIFRALTANRILGGKAFLFLGTATIIIGIGTGLYLLYLLGNALYKSVNLTQENSGISASCSSFTRVLVLLGYPHDT</sequence>
<name>A0A6T6Y0Q0_9EUKA</name>
<dbReference type="EMBL" id="HBEM01028453">
    <property type="protein sequence ID" value="CAD8460484.1"/>
    <property type="molecule type" value="Transcribed_RNA"/>
</dbReference>
<feature type="transmembrane region" description="Helical" evidence="1">
    <location>
        <begin position="6"/>
        <end position="28"/>
    </location>
</feature>
<evidence type="ECO:0000313" key="2">
    <source>
        <dbReference type="EMBL" id="CAD8460484.1"/>
    </source>
</evidence>
<gene>
    <name evidence="2" type="ORF">LAMO00422_LOCUS19442</name>
    <name evidence="3" type="ORF">LAMO00422_LOCUS19443</name>
</gene>
<dbReference type="EMBL" id="HBEM01028454">
    <property type="protein sequence ID" value="CAD8460485.1"/>
    <property type="molecule type" value="Transcribed_RNA"/>
</dbReference>
<proteinExistence type="predicted"/>
<reference evidence="2" key="1">
    <citation type="submission" date="2021-01" db="EMBL/GenBank/DDBJ databases">
        <authorList>
            <person name="Corre E."/>
            <person name="Pelletier E."/>
            <person name="Niang G."/>
            <person name="Scheremetjew M."/>
            <person name="Finn R."/>
            <person name="Kale V."/>
            <person name="Holt S."/>
            <person name="Cochrane G."/>
            <person name="Meng A."/>
            <person name="Brown T."/>
            <person name="Cohen L."/>
        </authorList>
    </citation>
    <scope>NUCLEOTIDE SEQUENCE</scope>
    <source>
        <strain evidence="2">CCMP2058</strain>
    </source>
</reference>
<evidence type="ECO:0000256" key="1">
    <source>
        <dbReference type="SAM" id="Phobius"/>
    </source>
</evidence>
<dbReference type="AlphaFoldDB" id="A0A6T6Y0Q0"/>
<organism evidence="2">
    <name type="scientific">Amorphochlora amoebiformis</name>
    <dbReference type="NCBI Taxonomy" id="1561963"/>
    <lineage>
        <taxon>Eukaryota</taxon>
        <taxon>Sar</taxon>
        <taxon>Rhizaria</taxon>
        <taxon>Cercozoa</taxon>
        <taxon>Chlorarachniophyceae</taxon>
        <taxon>Amorphochlora</taxon>
    </lineage>
</organism>
<protein>
    <submittedName>
        <fullName evidence="2">Uncharacterized protein</fullName>
    </submittedName>
</protein>
<keyword evidence="1" id="KW-0472">Membrane</keyword>
<keyword evidence="1" id="KW-0812">Transmembrane</keyword>